<evidence type="ECO:0000313" key="2">
    <source>
        <dbReference type="Proteomes" id="UP000006038"/>
    </source>
</evidence>
<dbReference type="HOGENOM" id="CLU_1891122_0_0_1"/>
<evidence type="ECO:0000313" key="1">
    <source>
        <dbReference type="EnsemblPlants" id="OB12G19380.1"/>
    </source>
</evidence>
<dbReference type="AlphaFoldDB" id="J3ND80"/>
<dbReference type="Gramene" id="OB12G19380.1">
    <property type="protein sequence ID" value="OB12G19380.1"/>
    <property type="gene ID" value="OB12G19380"/>
</dbReference>
<accession>J3ND80</accession>
<name>J3ND80_ORYBR</name>
<reference evidence="1" key="1">
    <citation type="journal article" date="2013" name="Nat. Commun.">
        <title>Whole-genome sequencing of Oryza brachyantha reveals mechanisms underlying Oryza genome evolution.</title>
        <authorList>
            <person name="Chen J."/>
            <person name="Huang Q."/>
            <person name="Gao D."/>
            <person name="Wang J."/>
            <person name="Lang Y."/>
            <person name="Liu T."/>
            <person name="Li B."/>
            <person name="Bai Z."/>
            <person name="Luis Goicoechea J."/>
            <person name="Liang C."/>
            <person name="Chen C."/>
            <person name="Zhang W."/>
            <person name="Sun S."/>
            <person name="Liao Y."/>
            <person name="Zhang X."/>
            <person name="Yang L."/>
            <person name="Song C."/>
            <person name="Wang M."/>
            <person name="Shi J."/>
            <person name="Liu G."/>
            <person name="Liu J."/>
            <person name="Zhou H."/>
            <person name="Zhou W."/>
            <person name="Yu Q."/>
            <person name="An N."/>
            <person name="Chen Y."/>
            <person name="Cai Q."/>
            <person name="Wang B."/>
            <person name="Liu B."/>
            <person name="Min J."/>
            <person name="Huang Y."/>
            <person name="Wu H."/>
            <person name="Li Z."/>
            <person name="Zhang Y."/>
            <person name="Yin Y."/>
            <person name="Song W."/>
            <person name="Jiang J."/>
            <person name="Jackson S.A."/>
            <person name="Wing R.A."/>
            <person name="Wang J."/>
            <person name="Chen M."/>
        </authorList>
    </citation>
    <scope>NUCLEOTIDE SEQUENCE [LARGE SCALE GENOMIC DNA]</scope>
    <source>
        <strain evidence="1">cv. IRGC 101232</strain>
    </source>
</reference>
<organism evidence="1">
    <name type="scientific">Oryza brachyantha</name>
    <name type="common">malo sina</name>
    <dbReference type="NCBI Taxonomy" id="4533"/>
    <lineage>
        <taxon>Eukaryota</taxon>
        <taxon>Viridiplantae</taxon>
        <taxon>Streptophyta</taxon>
        <taxon>Embryophyta</taxon>
        <taxon>Tracheophyta</taxon>
        <taxon>Spermatophyta</taxon>
        <taxon>Magnoliopsida</taxon>
        <taxon>Liliopsida</taxon>
        <taxon>Poales</taxon>
        <taxon>Poaceae</taxon>
        <taxon>BOP clade</taxon>
        <taxon>Oryzoideae</taxon>
        <taxon>Oryzeae</taxon>
        <taxon>Oryzinae</taxon>
        <taxon>Oryza</taxon>
    </lineage>
</organism>
<sequence length="135" mass="14730">GGGGGAVLVRAPTVRVKVNRLAVLVPAARSRATRVTDAGLPAKRGSYWRVVPGGRGARGASISTSGRSRWGGGAVCNTWRRVLPKRDVHVRLKRCLGCLKKLLLKYCIVLHYIQWFLVINTQHVWTVICDTNGCN</sequence>
<proteinExistence type="predicted"/>
<reference evidence="1" key="2">
    <citation type="submission" date="2013-04" db="UniProtKB">
        <authorList>
            <consortium name="EnsemblPlants"/>
        </authorList>
    </citation>
    <scope>IDENTIFICATION</scope>
</reference>
<keyword evidence="2" id="KW-1185">Reference proteome</keyword>
<dbReference type="EnsemblPlants" id="OB12G19380.1">
    <property type="protein sequence ID" value="OB12G19380.1"/>
    <property type="gene ID" value="OB12G19380"/>
</dbReference>
<protein>
    <submittedName>
        <fullName evidence="1">Uncharacterized protein</fullName>
    </submittedName>
</protein>
<dbReference type="Proteomes" id="UP000006038">
    <property type="component" value="Chromosome 12"/>
</dbReference>